<feature type="transmembrane region" description="Helical" evidence="10">
    <location>
        <begin position="279"/>
        <end position="301"/>
    </location>
</feature>
<feature type="region of interest" description="Disordered" evidence="9">
    <location>
        <begin position="151"/>
        <end position="172"/>
    </location>
</feature>
<comment type="subcellular location">
    <subcellularLocation>
        <location evidence="1">Membrane</location>
        <topology evidence="1">Multi-pass membrane protein</topology>
    </subcellularLocation>
</comment>
<feature type="transmembrane region" description="Helical" evidence="10">
    <location>
        <begin position="367"/>
        <end position="386"/>
    </location>
</feature>
<feature type="compositionally biased region" description="Polar residues" evidence="9">
    <location>
        <begin position="156"/>
        <end position="172"/>
    </location>
</feature>
<accession>A0A553PTU5</accession>
<dbReference type="PANTHER" id="PTHR21290">
    <property type="entry name" value="SPHINGOMYELIN SYNTHETASE"/>
    <property type="match status" value="1"/>
</dbReference>
<keyword evidence="6 10" id="KW-1133">Transmembrane helix</keyword>
<dbReference type="Proteomes" id="UP000318571">
    <property type="component" value="Chromosome 12"/>
</dbReference>
<keyword evidence="5" id="KW-0746">Sphingolipid metabolism</keyword>
<evidence type="ECO:0000256" key="7">
    <source>
        <dbReference type="ARBA" id="ARBA00023098"/>
    </source>
</evidence>
<proteinExistence type="inferred from homology"/>
<organism evidence="12 13">
    <name type="scientific">Tigriopus californicus</name>
    <name type="common">Marine copepod</name>
    <dbReference type="NCBI Taxonomy" id="6832"/>
    <lineage>
        <taxon>Eukaryota</taxon>
        <taxon>Metazoa</taxon>
        <taxon>Ecdysozoa</taxon>
        <taxon>Arthropoda</taxon>
        <taxon>Crustacea</taxon>
        <taxon>Multicrustacea</taxon>
        <taxon>Hexanauplia</taxon>
        <taxon>Copepoda</taxon>
        <taxon>Harpacticoida</taxon>
        <taxon>Harpacticidae</taxon>
        <taxon>Tigriopus</taxon>
    </lineage>
</organism>
<evidence type="ECO:0000256" key="2">
    <source>
        <dbReference type="ARBA" id="ARBA00005441"/>
    </source>
</evidence>
<comment type="caution">
    <text evidence="12">The sequence shown here is derived from an EMBL/GenBank/DDBJ whole genome shotgun (WGS) entry which is preliminary data.</text>
</comment>
<dbReference type="PANTHER" id="PTHR21290:SF25">
    <property type="entry name" value="SPHINGOMYELIN SYNTHASE-RELATED PROTEIN 1"/>
    <property type="match status" value="1"/>
</dbReference>
<feature type="region of interest" description="Disordered" evidence="9">
    <location>
        <begin position="476"/>
        <end position="505"/>
    </location>
</feature>
<evidence type="ECO:0000256" key="5">
    <source>
        <dbReference type="ARBA" id="ARBA00022919"/>
    </source>
</evidence>
<feature type="domain" description="Sphingomyelin synthase-like" evidence="11">
    <location>
        <begin position="339"/>
        <end position="412"/>
    </location>
</feature>
<dbReference type="EMBL" id="VCGU01000001">
    <property type="protein sequence ID" value="TRY81110.1"/>
    <property type="molecule type" value="Genomic_DNA"/>
</dbReference>
<evidence type="ECO:0000313" key="13">
    <source>
        <dbReference type="Proteomes" id="UP000318571"/>
    </source>
</evidence>
<name>A0A553PTU5_TIGCA</name>
<evidence type="ECO:0000256" key="8">
    <source>
        <dbReference type="ARBA" id="ARBA00023136"/>
    </source>
</evidence>
<evidence type="ECO:0000256" key="9">
    <source>
        <dbReference type="SAM" id="MobiDB-lite"/>
    </source>
</evidence>
<dbReference type="GO" id="GO:0000139">
    <property type="term" value="C:Golgi membrane"/>
    <property type="evidence" value="ECO:0007669"/>
    <property type="project" value="TreeGrafter"/>
</dbReference>
<keyword evidence="8 10" id="KW-0472">Membrane</keyword>
<dbReference type="GO" id="GO:0033188">
    <property type="term" value="F:sphingomyelin synthase activity"/>
    <property type="evidence" value="ECO:0007669"/>
    <property type="project" value="TreeGrafter"/>
</dbReference>
<dbReference type="STRING" id="6832.A0A553PTU5"/>
<dbReference type="AlphaFoldDB" id="A0A553PTU5"/>
<sequence length="505" mass="57359">MSLPEDHPYHPPLNPDFGAFWTYLPEDRHIRDQLRDVLEFYDLWNCSGPILANLSRQDVDSLCPRISLGVKQHLILGLQRWKRDRKGAGPPLVNGSARDLAAIPGLGLSSNSDSSGESEDELWKEARRHSTLNLTKSQSLDQVLATGNVPAAYQPSKGSRSSPTATPTQSSNPLNTCLSCLIRTKHGYALNLPPDRLKTLMAFLYGLCVSWLSAFVMVIVHDRVPDMERYPPLPDILLDNLPHIPWAFEMCENIGLMLLAVWAGVCLFHRHRFILMRRFFSISGTIFLLRCVTMLITSLSVPGKHLDCSPRPYGDIWQKFYNAYLIWSGAGMTLQGVRTCGDYMFSGHTVSLTLLNFFITEYTSRRIYFLHTFTWICNVFGIFFILAAHEHYSIDVFIAFYISSRLFLYYHTLANNKGATRVGQRGWFYFPLFYFFEANVDGRVPNVFEWPLRIEDLKCLSLNIRSFLPDEAMFLKPKPNPETASTKSTGDVGSSGDTKGLKKEQ</sequence>
<keyword evidence="7" id="KW-0443">Lipid metabolism</keyword>
<evidence type="ECO:0000256" key="3">
    <source>
        <dbReference type="ARBA" id="ARBA00022679"/>
    </source>
</evidence>
<dbReference type="GO" id="GO:0046513">
    <property type="term" value="P:ceramide biosynthetic process"/>
    <property type="evidence" value="ECO:0007669"/>
    <property type="project" value="TreeGrafter"/>
</dbReference>
<dbReference type="GO" id="GO:0005789">
    <property type="term" value="C:endoplasmic reticulum membrane"/>
    <property type="evidence" value="ECO:0007669"/>
    <property type="project" value="TreeGrafter"/>
</dbReference>
<feature type="transmembrane region" description="Helical" evidence="10">
    <location>
        <begin position="392"/>
        <end position="411"/>
    </location>
</feature>
<protein>
    <recommendedName>
        <fullName evidence="11">Sphingomyelin synthase-like domain-containing protein</fullName>
    </recommendedName>
</protein>
<feature type="compositionally biased region" description="Polar residues" evidence="9">
    <location>
        <begin position="482"/>
        <end position="497"/>
    </location>
</feature>
<evidence type="ECO:0000259" key="11">
    <source>
        <dbReference type="Pfam" id="PF14360"/>
    </source>
</evidence>
<evidence type="ECO:0000256" key="1">
    <source>
        <dbReference type="ARBA" id="ARBA00004141"/>
    </source>
</evidence>
<evidence type="ECO:0000256" key="6">
    <source>
        <dbReference type="ARBA" id="ARBA00022989"/>
    </source>
</evidence>
<keyword evidence="13" id="KW-1185">Reference proteome</keyword>
<keyword evidence="4 10" id="KW-0812">Transmembrane</keyword>
<keyword evidence="3" id="KW-0808">Transferase</keyword>
<dbReference type="InterPro" id="IPR045221">
    <property type="entry name" value="Sphingomyelin_synth-like"/>
</dbReference>
<evidence type="ECO:0000313" key="12">
    <source>
        <dbReference type="EMBL" id="TRY81110.1"/>
    </source>
</evidence>
<evidence type="ECO:0000256" key="10">
    <source>
        <dbReference type="SAM" id="Phobius"/>
    </source>
</evidence>
<reference evidence="12 13" key="1">
    <citation type="journal article" date="2018" name="Nat. Ecol. Evol.">
        <title>Genomic signatures of mitonuclear coevolution across populations of Tigriopus californicus.</title>
        <authorList>
            <person name="Barreto F.S."/>
            <person name="Watson E.T."/>
            <person name="Lima T.G."/>
            <person name="Willett C.S."/>
            <person name="Edmands S."/>
            <person name="Li W."/>
            <person name="Burton R.S."/>
        </authorList>
    </citation>
    <scope>NUCLEOTIDE SEQUENCE [LARGE SCALE GENOMIC DNA]</scope>
    <source>
        <strain evidence="12 13">San Diego</strain>
    </source>
</reference>
<feature type="transmembrane region" description="Helical" evidence="10">
    <location>
        <begin position="244"/>
        <end position="267"/>
    </location>
</feature>
<dbReference type="Pfam" id="PF14360">
    <property type="entry name" value="PAP2_C"/>
    <property type="match status" value="1"/>
</dbReference>
<evidence type="ECO:0000256" key="4">
    <source>
        <dbReference type="ARBA" id="ARBA00022692"/>
    </source>
</evidence>
<comment type="similarity">
    <text evidence="2">Belongs to the sphingomyelin synthase family.</text>
</comment>
<dbReference type="GO" id="GO:0047493">
    <property type="term" value="F:ceramide cholinephosphotransferase activity"/>
    <property type="evidence" value="ECO:0007669"/>
    <property type="project" value="TreeGrafter"/>
</dbReference>
<dbReference type="GO" id="GO:0005886">
    <property type="term" value="C:plasma membrane"/>
    <property type="evidence" value="ECO:0007669"/>
    <property type="project" value="TreeGrafter"/>
</dbReference>
<feature type="transmembrane region" description="Helical" evidence="10">
    <location>
        <begin position="202"/>
        <end position="224"/>
    </location>
</feature>
<feature type="transmembrane region" description="Helical" evidence="10">
    <location>
        <begin position="343"/>
        <end position="360"/>
    </location>
</feature>
<dbReference type="InterPro" id="IPR025749">
    <property type="entry name" value="Sphingomyelin_synth-like_dom"/>
</dbReference>
<gene>
    <name evidence="12" type="ORF">TCAL_07798</name>
</gene>